<reference evidence="2 3" key="2">
    <citation type="submission" date="2015-05" db="EMBL/GenBank/DDBJ databases">
        <authorList>
            <person name="Morales-Cruz A."/>
            <person name="Amrine K.C."/>
            <person name="Cantu D."/>
        </authorList>
    </citation>
    <scope>NUCLEOTIDE SEQUENCE [LARGE SCALE GENOMIC DNA]</scope>
    <source>
        <strain evidence="2">UCRPC4</strain>
    </source>
</reference>
<dbReference type="GO" id="GO:0032185">
    <property type="term" value="P:septin cytoskeleton organization"/>
    <property type="evidence" value="ECO:0007669"/>
    <property type="project" value="TreeGrafter"/>
</dbReference>
<feature type="transmembrane region" description="Helical" evidence="1">
    <location>
        <begin position="113"/>
        <end position="134"/>
    </location>
</feature>
<dbReference type="PANTHER" id="PTHR36414:SF1">
    <property type="entry name" value="PROTEIN SUR7"/>
    <property type="match status" value="1"/>
</dbReference>
<keyword evidence="1" id="KW-1133">Transmembrane helix</keyword>
<keyword evidence="1" id="KW-0472">Membrane</keyword>
<proteinExistence type="predicted"/>
<evidence type="ECO:0000256" key="1">
    <source>
        <dbReference type="SAM" id="Phobius"/>
    </source>
</evidence>
<dbReference type="GO" id="GO:0031505">
    <property type="term" value="P:fungal-type cell wall organization"/>
    <property type="evidence" value="ECO:0007669"/>
    <property type="project" value="TreeGrafter"/>
</dbReference>
<evidence type="ECO:0000313" key="2">
    <source>
        <dbReference type="EMBL" id="KKY24762.1"/>
    </source>
</evidence>
<keyword evidence="1" id="KW-0812">Transmembrane</keyword>
<dbReference type="InterPro" id="IPR009571">
    <property type="entry name" value="SUR7/Rim9-like_fungi"/>
</dbReference>
<accession>A0A0G2EPP8</accession>
<dbReference type="PANTHER" id="PTHR36414">
    <property type="entry name" value="PROTEIN SUR7"/>
    <property type="match status" value="1"/>
</dbReference>
<protein>
    <submittedName>
        <fullName evidence="2">Putative actin cortical patch protein sur7</fullName>
    </submittedName>
</protein>
<dbReference type="Gene3D" id="1.20.140.150">
    <property type="match status" value="1"/>
</dbReference>
<dbReference type="Pfam" id="PF06687">
    <property type="entry name" value="SUR7"/>
    <property type="match status" value="1"/>
</dbReference>
<organism evidence="2 3">
    <name type="scientific">Phaeomoniella chlamydospora</name>
    <name type="common">Phaeoacremonium chlamydosporum</name>
    <dbReference type="NCBI Taxonomy" id="158046"/>
    <lineage>
        <taxon>Eukaryota</taxon>
        <taxon>Fungi</taxon>
        <taxon>Dikarya</taxon>
        <taxon>Ascomycota</taxon>
        <taxon>Pezizomycotina</taxon>
        <taxon>Eurotiomycetes</taxon>
        <taxon>Chaetothyriomycetidae</taxon>
        <taxon>Phaeomoniellales</taxon>
        <taxon>Phaeomoniellaceae</taxon>
        <taxon>Phaeomoniella</taxon>
    </lineage>
</organism>
<dbReference type="GO" id="GO:0005886">
    <property type="term" value="C:plasma membrane"/>
    <property type="evidence" value="ECO:0007669"/>
    <property type="project" value="InterPro"/>
</dbReference>
<dbReference type="EMBL" id="LCWF01000056">
    <property type="protein sequence ID" value="KKY24762.1"/>
    <property type="molecule type" value="Genomic_DNA"/>
</dbReference>
<dbReference type="OrthoDB" id="5419460at2759"/>
<keyword evidence="3" id="KW-1185">Reference proteome</keyword>
<comment type="caution">
    <text evidence="2">The sequence shown here is derived from an EMBL/GenBank/DDBJ whole genome shotgun (WGS) entry which is preliminary data.</text>
</comment>
<dbReference type="GO" id="GO:0005938">
    <property type="term" value="C:cell cortex"/>
    <property type="evidence" value="ECO:0007669"/>
    <property type="project" value="TreeGrafter"/>
</dbReference>
<dbReference type="GO" id="GO:0006897">
    <property type="term" value="P:endocytosis"/>
    <property type="evidence" value="ECO:0007669"/>
    <property type="project" value="TreeGrafter"/>
</dbReference>
<dbReference type="Proteomes" id="UP000053317">
    <property type="component" value="Unassembled WGS sequence"/>
</dbReference>
<name>A0A0G2EPP8_PHACM</name>
<dbReference type="AlphaFoldDB" id="A0A0G2EPP8"/>
<sequence length="231" mass="25130">MAARPLFALISMILVAGAIVLTFFVLLAGAINDNPVNKFYFLSADTSDITGAPAESRWTFWNVCGTTSNGRNDCGKVHPAYPFNPPSNFGTKTNVPQQFIGTKEYYYLTRFMFAFDLIYLFFAVCSLAVGLLALCTRIGSYLAGLFAMIAAFFSVLTAALMTAAYVKGRNNFISNDQTAHLGNAVSLADVLEAQEAGAASLMRTERNLPSVYEPEHSIPVGWKNDSLKSSK</sequence>
<feature type="transmembrane region" description="Helical" evidence="1">
    <location>
        <begin position="140"/>
        <end position="166"/>
    </location>
</feature>
<reference evidence="2 3" key="1">
    <citation type="submission" date="2015-05" db="EMBL/GenBank/DDBJ databases">
        <title>Distinctive expansion of gene families associated with plant cell wall degradation and secondary metabolism in the genomes of grapevine trunk pathogens.</title>
        <authorList>
            <person name="Lawrence D.P."/>
            <person name="Travadon R."/>
            <person name="Rolshausen P.E."/>
            <person name="Baumgartner K."/>
        </authorList>
    </citation>
    <scope>NUCLEOTIDE SEQUENCE [LARGE SCALE GENOMIC DNA]</scope>
    <source>
        <strain evidence="2">UCRPC4</strain>
    </source>
</reference>
<dbReference type="GO" id="GO:0045121">
    <property type="term" value="C:membrane raft"/>
    <property type="evidence" value="ECO:0007669"/>
    <property type="project" value="TreeGrafter"/>
</dbReference>
<dbReference type="GO" id="GO:0030866">
    <property type="term" value="P:cortical actin cytoskeleton organization"/>
    <property type="evidence" value="ECO:0007669"/>
    <property type="project" value="TreeGrafter"/>
</dbReference>
<gene>
    <name evidence="2" type="ORF">UCRPC4_g02292</name>
</gene>
<evidence type="ECO:0000313" key="3">
    <source>
        <dbReference type="Proteomes" id="UP000053317"/>
    </source>
</evidence>
<feature type="transmembrane region" description="Helical" evidence="1">
    <location>
        <begin position="6"/>
        <end position="31"/>
    </location>
</feature>